<sequence>MIGYNGSVHGYFKGKCGLRQDDPLSPYLFVIAMNLLSIMLNNAAADLKIKYHSKCASSKLTHLCFADDLLIFIDGSLSSVQNVLQVMREFELRSGLAVSVQKSSFFAFGLSQQELDTIKASTGMPQPSLPVRYLGVPLNTKKLTIHNCEVWIQQFRNEVLDGCLSNYWTVKINPKYSWLTNKLIKMRDVVYIWIKLRVENGRSCRFWTDNWSPYGSLDNYLMRVTNSGFAIPKTATLYDLLVDGQWVLPPARSNEFLQVQIYLTTLSLTEEEDTYEWAISDLPSTRYSTGEVYDQLRHEGEVVSWSKVVWISGGIPKHSFLTWLFILNHCPTRDRMLRCGIQTDSSCLLCNAHQESRDNLFFLCPYAWDLWLSMQNLGGNKLRKRLTFIAWQATIYWLWQERNNRLHRQQFCSNDALFRLLDRQIRDRILFFRQQSPINSSSVMQMWL</sequence>
<dbReference type="PANTHER" id="PTHR33116:SF84">
    <property type="entry name" value="RNA-DIRECTED DNA POLYMERASE"/>
    <property type="match status" value="1"/>
</dbReference>
<dbReference type="PANTHER" id="PTHR33116">
    <property type="entry name" value="REVERSE TRANSCRIPTASE ZINC-BINDING DOMAIN-CONTAINING PROTEIN-RELATED-RELATED"/>
    <property type="match status" value="1"/>
</dbReference>
<dbReference type="Proteomes" id="UP000504610">
    <property type="component" value="Chromosome 1"/>
</dbReference>
<accession>A0A6J0MU92</accession>
<reference evidence="2" key="1">
    <citation type="journal article" date="2019" name="Database">
        <title>The radish genome database (RadishGD): an integrated information resource for radish genomics.</title>
        <authorList>
            <person name="Yu H.J."/>
            <person name="Baek S."/>
            <person name="Lee Y.J."/>
            <person name="Cho A."/>
            <person name="Mun J.H."/>
        </authorList>
    </citation>
    <scope>NUCLEOTIDE SEQUENCE [LARGE SCALE GENOMIC DNA]</scope>
    <source>
        <strain evidence="2">cv. WK10039</strain>
    </source>
</reference>
<dbReference type="PROSITE" id="PS50878">
    <property type="entry name" value="RT_POL"/>
    <property type="match status" value="1"/>
</dbReference>
<dbReference type="Pfam" id="PF00078">
    <property type="entry name" value="RVT_1"/>
    <property type="match status" value="1"/>
</dbReference>
<feature type="domain" description="Reverse transcriptase" evidence="1">
    <location>
        <begin position="1"/>
        <end position="138"/>
    </location>
</feature>
<dbReference type="InterPro" id="IPR000477">
    <property type="entry name" value="RT_dom"/>
</dbReference>
<gene>
    <name evidence="3" type="primary">LOC108846736</name>
</gene>
<organism evidence="2 3">
    <name type="scientific">Raphanus sativus</name>
    <name type="common">Radish</name>
    <name type="synonym">Raphanus raphanistrum var. sativus</name>
    <dbReference type="NCBI Taxonomy" id="3726"/>
    <lineage>
        <taxon>Eukaryota</taxon>
        <taxon>Viridiplantae</taxon>
        <taxon>Streptophyta</taxon>
        <taxon>Embryophyta</taxon>
        <taxon>Tracheophyta</taxon>
        <taxon>Spermatophyta</taxon>
        <taxon>Magnoliopsida</taxon>
        <taxon>eudicotyledons</taxon>
        <taxon>Gunneridae</taxon>
        <taxon>Pentapetalae</taxon>
        <taxon>rosids</taxon>
        <taxon>malvids</taxon>
        <taxon>Brassicales</taxon>
        <taxon>Brassicaceae</taxon>
        <taxon>Brassiceae</taxon>
        <taxon>Raphanus</taxon>
    </lineage>
</organism>
<proteinExistence type="predicted"/>
<dbReference type="RefSeq" id="XP_018475443.2">
    <property type="nucleotide sequence ID" value="XM_018619941.2"/>
</dbReference>
<name>A0A6J0MU92_RAPSA</name>
<dbReference type="OrthoDB" id="1108812at2759"/>
<dbReference type="KEGG" id="rsz:108846736"/>
<reference evidence="3" key="2">
    <citation type="submission" date="2025-08" db="UniProtKB">
        <authorList>
            <consortium name="RefSeq"/>
        </authorList>
    </citation>
    <scope>IDENTIFICATION</scope>
    <source>
        <tissue evidence="3">Leaf</tissue>
    </source>
</reference>
<dbReference type="AlphaFoldDB" id="A0A6J0MU92"/>
<evidence type="ECO:0000313" key="2">
    <source>
        <dbReference type="Proteomes" id="UP000504610"/>
    </source>
</evidence>
<protein>
    <submittedName>
        <fullName evidence="3">Uncharacterized protein LOC108846736</fullName>
    </submittedName>
</protein>
<dbReference type="GeneID" id="108846736"/>
<keyword evidence="2" id="KW-1185">Reference proteome</keyword>
<evidence type="ECO:0000259" key="1">
    <source>
        <dbReference type="PROSITE" id="PS50878"/>
    </source>
</evidence>
<evidence type="ECO:0000313" key="3">
    <source>
        <dbReference type="RefSeq" id="XP_018475443.2"/>
    </source>
</evidence>
<dbReference type="Pfam" id="PF13966">
    <property type="entry name" value="zf-RVT"/>
    <property type="match status" value="1"/>
</dbReference>
<dbReference type="InterPro" id="IPR026960">
    <property type="entry name" value="RVT-Znf"/>
</dbReference>